<reference evidence="2" key="1">
    <citation type="submission" date="2017-04" db="EMBL/GenBank/DDBJ databases">
        <authorList>
            <person name="Varghese N."/>
            <person name="Submissions S."/>
        </authorList>
    </citation>
    <scope>NUCLEOTIDE SEQUENCE [LARGE SCALE GENOMIC DNA]</scope>
</reference>
<protein>
    <submittedName>
        <fullName evidence="1">Uncharacterized protein</fullName>
    </submittedName>
</protein>
<dbReference type="Proteomes" id="UP000194474">
    <property type="component" value="Unassembled WGS sequence"/>
</dbReference>
<gene>
    <name evidence="1" type="ORF">SAMN06295905_0759</name>
</gene>
<name>A0A1Y6EQ17_9HYPH</name>
<dbReference type="EMBL" id="FXWK01000001">
    <property type="protein sequence ID" value="SMQ63070.1"/>
    <property type="molecule type" value="Genomic_DNA"/>
</dbReference>
<sequence>MTLVRDLLHDAPADHIELKNLALFTWTCKFGVAPNSPILYVSAPVGA</sequence>
<proteinExistence type="predicted"/>
<evidence type="ECO:0000313" key="2">
    <source>
        <dbReference type="Proteomes" id="UP000194474"/>
    </source>
</evidence>
<keyword evidence="2" id="KW-1185">Reference proteome</keyword>
<accession>A0A1Y6EQ17</accession>
<dbReference type="AlphaFoldDB" id="A0A1Y6EQ17"/>
<organism evidence="1 2">
    <name type="scientific">Devosia lucknowensis</name>
    <dbReference type="NCBI Taxonomy" id="1096929"/>
    <lineage>
        <taxon>Bacteria</taxon>
        <taxon>Pseudomonadati</taxon>
        <taxon>Pseudomonadota</taxon>
        <taxon>Alphaproteobacteria</taxon>
        <taxon>Hyphomicrobiales</taxon>
        <taxon>Devosiaceae</taxon>
        <taxon>Devosia</taxon>
    </lineage>
</organism>
<evidence type="ECO:0000313" key="1">
    <source>
        <dbReference type="EMBL" id="SMQ63070.1"/>
    </source>
</evidence>